<reference evidence="4 5" key="1">
    <citation type="submission" date="2021-06" db="EMBL/GenBank/DDBJ databases">
        <authorList>
            <person name="Kallberg Y."/>
            <person name="Tangrot J."/>
            <person name="Rosling A."/>
        </authorList>
    </citation>
    <scope>NUCLEOTIDE SEQUENCE [LARGE SCALE GENOMIC DNA]</scope>
    <source>
        <strain evidence="4 5">120-4 pot B 10/14</strain>
    </source>
</reference>
<evidence type="ECO:0000313" key="4">
    <source>
        <dbReference type="EMBL" id="CAG8460961.1"/>
    </source>
</evidence>
<dbReference type="PANTHER" id="PTHR47566">
    <property type="match status" value="1"/>
</dbReference>
<accession>A0ABM8VW68</accession>
<dbReference type="Proteomes" id="UP000789901">
    <property type="component" value="Unassembled WGS sequence"/>
</dbReference>
<sequence>MSKVQQWLESQEEYNTEEKRGKVKELDISKKDLEGALDLSDFINLEKLNCACNQLSAVNLSNCSQLKYFDCSFNKLINLNLVGLNQLKKISCNDNYLTSIDYYSINFNLTYLNVSNNNLSEQDLSIFSKLTNLEFLRIGGSNEKYFSQNICNKFYGTLEPLKNLTKLRLLDISNTDINSGVSEIYLNEKDLEGELDLEDFRYLRFVYISRYIDETRLEIKNKPEGADIIKLVAAQDRNEIVRLSISEKGLEGDLDLSDFVSLTILNCQGNKLTNLNISKNVNLVKLRCFNNKLTNLDVGNNQKLTELQCYAGCKKLKILNCHDNYLANLDYSSLLAKQLIHLDIRDNNLLEQDLSVFIHLVSLEKLYIGNVDENRIQQNIYNRFVGSLSVLVSLTKLERLDVSNTDIENGLKYLSNTIQDLKCSTRERPESKKQQLLFTEQAENIKYLEIRVQELTKLIKIQKRKLFDVFTRLLPEKKEELELMKNLIIVHLEYVKISKKRLLSVQLRRQRDKIRDELENKLGDDLVEEIQRVLDDCEELLLLIERHKQNPILQITDDRKKDELIKKRKIIEKEEKTNQSQLQQLKEQKQNSLITQLQKRLARVEGKLETKEEEVRYLRKVLINPIADYEIYSNKNSLNKLIGQFEEEPVLNQGGQEILGKIKDILGIKRIFLNMRQETIRELQNCYNDFKSSSRKHTKVKEVNRIMSAMGGVANSLTFGIPKALGDTIEEINNSFKRKFSDK</sequence>
<evidence type="ECO:0000256" key="3">
    <source>
        <dbReference type="SAM" id="Coils"/>
    </source>
</evidence>
<dbReference type="InterPro" id="IPR032675">
    <property type="entry name" value="LRR_dom_sf"/>
</dbReference>
<dbReference type="Gene3D" id="3.80.10.10">
    <property type="entry name" value="Ribonuclease Inhibitor"/>
    <property type="match status" value="2"/>
</dbReference>
<evidence type="ECO:0000256" key="1">
    <source>
        <dbReference type="ARBA" id="ARBA00022614"/>
    </source>
</evidence>
<comment type="caution">
    <text evidence="4">The sequence shown here is derived from an EMBL/GenBank/DDBJ whole genome shotgun (WGS) entry which is preliminary data.</text>
</comment>
<evidence type="ECO:0000256" key="2">
    <source>
        <dbReference type="ARBA" id="ARBA00022737"/>
    </source>
</evidence>
<dbReference type="SUPFAM" id="SSF52058">
    <property type="entry name" value="L domain-like"/>
    <property type="match status" value="2"/>
</dbReference>
<gene>
    <name evidence="4" type="ORF">GMARGA_LOCUS302</name>
</gene>
<dbReference type="PANTHER" id="PTHR47566:SF1">
    <property type="entry name" value="PROTEIN NUD1"/>
    <property type="match status" value="1"/>
</dbReference>
<dbReference type="EMBL" id="CAJVQB010000047">
    <property type="protein sequence ID" value="CAG8460961.1"/>
    <property type="molecule type" value="Genomic_DNA"/>
</dbReference>
<keyword evidence="1" id="KW-0433">Leucine-rich repeat</keyword>
<keyword evidence="3" id="KW-0175">Coiled coil</keyword>
<name>A0ABM8VW68_GIGMA</name>
<organism evidence="4 5">
    <name type="scientific">Gigaspora margarita</name>
    <dbReference type="NCBI Taxonomy" id="4874"/>
    <lineage>
        <taxon>Eukaryota</taxon>
        <taxon>Fungi</taxon>
        <taxon>Fungi incertae sedis</taxon>
        <taxon>Mucoromycota</taxon>
        <taxon>Glomeromycotina</taxon>
        <taxon>Glomeromycetes</taxon>
        <taxon>Diversisporales</taxon>
        <taxon>Gigasporaceae</taxon>
        <taxon>Gigaspora</taxon>
    </lineage>
</organism>
<keyword evidence="5" id="KW-1185">Reference proteome</keyword>
<feature type="coiled-coil region" evidence="3">
    <location>
        <begin position="530"/>
        <end position="621"/>
    </location>
</feature>
<keyword evidence="2" id="KW-0677">Repeat</keyword>
<proteinExistence type="predicted"/>
<dbReference type="InterPro" id="IPR052574">
    <property type="entry name" value="CDIRP"/>
</dbReference>
<evidence type="ECO:0000313" key="5">
    <source>
        <dbReference type="Proteomes" id="UP000789901"/>
    </source>
</evidence>
<protein>
    <submittedName>
        <fullName evidence="4">16956_t:CDS:1</fullName>
    </submittedName>
</protein>